<dbReference type="GO" id="GO:0016460">
    <property type="term" value="C:myosin II complex"/>
    <property type="evidence" value="ECO:0007669"/>
    <property type="project" value="TreeGrafter"/>
</dbReference>
<feature type="domain" description="EF-hand" evidence="8">
    <location>
        <begin position="117"/>
        <end position="149"/>
    </location>
</feature>
<gene>
    <name evidence="9" type="ORF">KP79_PYT10111</name>
</gene>
<evidence type="ECO:0000259" key="8">
    <source>
        <dbReference type="PROSITE" id="PS50222"/>
    </source>
</evidence>
<organism evidence="9 10">
    <name type="scientific">Mizuhopecten yessoensis</name>
    <name type="common">Japanese scallop</name>
    <name type="synonym">Patinopecten yessoensis</name>
    <dbReference type="NCBI Taxonomy" id="6573"/>
    <lineage>
        <taxon>Eukaryota</taxon>
        <taxon>Metazoa</taxon>
        <taxon>Spiralia</taxon>
        <taxon>Lophotrochozoa</taxon>
        <taxon>Mollusca</taxon>
        <taxon>Bivalvia</taxon>
        <taxon>Autobranchia</taxon>
        <taxon>Pteriomorphia</taxon>
        <taxon>Pectinida</taxon>
        <taxon>Pectinoidea</taxon>
        <taxon>Pectinidae</taxon>
        <taxon>Mizuhopecten</taxon>
    </lineage>
</organism>
<dbReference type="InterPro" id="IPR018247">
    <property type="entry name" value="EF_Hand_1_Ca_BS"/>
</dbReference>
<dbReference type="AlphaFoldDB" id="A0A210QE28"/>
<evidence type="ECO:0000256" key="1">
    <source>
        <dbReference type="ARBA" id="ARBA00022737"/>
    </source>
</evidence>
<keyword evidence="2" id="KW-0106">Calcium</keyword>
<evidence type="ECO:0000256" key="7">
    <source>
        <dbReference type="ARBA" id="ARBA00078496"/>
    </source>
</evidence>
<evidence type="ECO:0000256" key="3">
    <source>
        <dbReference type="ARBA" id="ARBA00023123"/>
    </source>
</evidence>
<dbReference type="SUPFAM" id="SSF47473">
    <property type="entry name" value="EF-hand"/>
    <property type="match status" value="1"/>
</dbReference>
<accession>A0A210QE28</accession>
<evidence type="ECO:0000256" key="5">
    <source>
        <dbReference type="ARBA" id="ARBA00023179"/>
    </source>
</evidence>
<dbReference type="Gene3D" id="1.10.238.10">
    <property type="entry name" value="EF-hand"/>
    <property type="match status" value="2"/>
</dbReference>
<feature type="domain" description="EF-hand" evidence="8">
    <location>
        <begin position="8"/>
        <end position="43"/>
    </location>
</feature>
<feature type="domain" description="EF-hand" evidence="8">
    <location>
        <begin position="44"/>
        <end position="79"/>
    </location>
</feature>
<dbReference type="PROSITE" id="PS50222">
    <property type="entry name" value="EF_HAND_2"/>
    <property type="match status" value="4"/>
</dbReference>
<dbReference type="CDD" id="cd00051">
    <property type="entry name" value="EFh"/>
    <property type="match status" value="2"/>
</dbReference>
<dbReference type="EMBL" id="NEDP02004057">
    <property type="protein sequence ID" value="OWF46995.1"/>
    <property type="molecule type" value="Genomic_DNA"/>
</dbReference>
<proteinExistence type="predicted"/>
<dbReference type="OrthoDB" id="26525at2759"/>
<dbReference type="Proteomes" id="UP000242188">
    <property type="component" value="Unassembled WGS sequence"/>
</dbReference>
<dbReference type="STRING" id="6573.A0A210QE28"/>
<keyword evidence="10" id="KW-1185">Reference proteome</keyword>
<dbReference type="PROSITE" id="PS00018">
    <property type="entry name" value="EF_HAND_1"/>
    <property type="match status" value="2"/>
</dbReference>
<evidence type="ECO:0000313" key="10">
    <source>
        <dbReference type="Proteomes" id="UP000242188"/>
    </source>
</evidence>
<comment type="function">
    <text evidence="6">In molluscan muscle, calcium regulation is associated with myosin rather than with actin. Muscle myosin contains two types of light chains: the catalytic light chain, essential for ATPase activity, and the regulatory light chain, a calcium-binding protein responsible for Ca(2+) dependent binding and Ca(2+) dependent Mg-ATPase activity.</text>
</comment>
<reference evidence="9 10" key="1">
    <citation type="journal article" date="2017" name="Nat. Ecol. Evol.">
        <title>Scallop genome provides insights into evolution of bilaterian karyotype and development.</title>
        <authorList>
            <person name="Wang S."/>
            <person name="Zhang J."/>
            <person name="Jiao W."/>
            <person name="Li J."/>
            <person name="Xun X."/>
            <person name="Sun Y."/>
            <person name="Guo X."/>
            <person name="Huan P."/>
            <person name="Dong B."/>
            <person name="Zhang L."/>
            <person name="Hu X."/>
            <person name="Sun X."/>
            <person name="Wang J."/>
            <person name="Zhao C."/>
            <person name="Wang Y."/>
            <person name="Wang D."/>
            <person name="Huang X."/>
            <person name="Wang R."/>
            <person name="Lv J."/>
            <person name="Li Y."/>
            <person name="Zhang Z."/>
            <person name="Liu B."/>
            <person name="Lu W."/>
            <person name="Hui Y."/>
            <person name="Liang J."/>
            <person name="Zhou Z."/>
            <person name="Hou R."/>
            <person name="Li X."/>
            <person name="Liu Y."/>
            <person name="Li H."/>
            <person name="Ning X."/>
            <person name="Lin Y."/>
            <person name="Zhao L."/>
            <person name="Xing Q."/>
            <person name="Dou J."/>
            <person name="Li Y."/>
            <person name="Mao J."/>
            <person name="Guo H."/>
            <person name="Dou H."/>
            <person name="Li T."/>
            <person name="Mu C."/>
            <person name="Jiang W."/>
            <person name="Fu Q."/>
            <person name="Fu X."/>
            <person name="Miao Y."/>
            <person name="Liu J."/>
            <person name="Yu Q."/>
            <person name="Li R."/>
            <person name="Liao H."/>
            <person name="Li X."/>
            <person name="Kong Y."/>
            <person name="Jiang Z."/>
            <person name="Chourrout D."/>
            <person name="Li R."/>
            <person name="Bao Z."/>
        </authorList>
    </citation>
    <scope>NUCLEOTIDE SEQUENCE [LARGE SCALE GENOMIC DNA]</scope>
    <source>
        <strain evidence="9 10">PY_sf001</strain>
    </source>
</reference>
<dbReference type="GO" id="GO:0005509">
    <property type="term" value="F:calcium ion binding"/>
    <property type="evidence" value="ECO:0007669"/>
    <property type="project" value="InterPro"/>
</dbReference>
<dbReference type="SMART" id="SM00054">
    <property type="entry name" value="EFh"/>
    <property type="match status" value="4"/>
</dbReference>
<name>A0A210QE28_MIZYE</name>
<evidence type="ECO:0000256" key="2">
    <source>
        <dbReference type="ARBA" id="ARBA00022837"/>
    </source>
</evidence>
<dbReference type="InterPro" id="IPR050230">
    <property type="entry name" value="CALM/Myosin/TropC-like"/>
</dbReference>
<dbReference type="InterPro" id="IPR011992">
    <property type="entry name" value="EF-hand-dom_pair"/>
</dbReference>
<evidence type="ECO:0000313" key="9">
    <source>
        <dbReference type="EMBL" id="OWF46995.1"/>
    </source>
</evidence>
<evidence type="ECO:0000256" key="6">
    <source>
        <dbReference type="ARBA" id="ARBA00049593"/>
    </source>
</evidence>
<dbReference type="PANTHER" id="PTHR23048:SF59">
    <property type="entry name" value="EF-HAND SUPERFAMILY PROTEIN"/>
    <property type="match status" value="1"/>
</dbReference>
<evidence type="ECO:0000256" key="4">
    <source>
        <dbReference type="ARBA" id="ARBA00023175"/>
    </source>
</evidence>
<dbReference type="Pfam" id="PF13499">
    <property type="entry name" value="EF-hand_7"/>
    <property type="match status" value="2"/>
</dbReference>
<feature type="domain" description="EF-hand" evidence="8">
    <location>
        <begin position="81"/>
        <end position="116"/>
    </location>
</feature>
<sequence>MGEKLSDSQLREVKEAFSLFDMDGNGRVATKDLGSLVRSLGLNPSEVEVRQMAREADTDGTGKIVYSEFVAMFTRHVNNVSTVEEIVDAFRVFDKEGNGYISAAELRHVMLNLGEKLHEEEVNDMIREADISGDGHINYQEFAKVLLAK</sequence>
<dbReference type="FunFam" id="1.10.238.10:FF:000003">
    <property type="entry name" value="Calmodulin A"/>
    <property type="match status" value="1"/>
</dbReference>
<keyword evidence="1" id="KW-0677">Repeat</keyword>
<keyword evidence="3" id="KW-0518">Myosin</keyword>
<comment type="caution">
    <text evidence="9">The sequence shown here is derived from an EMBL/GenBank/DDBJ whole genome shotgun (WGS) entry which is preliminary data.</text>
</comment>
<protein>
    <recommendedName>
        <fullName evidence="7">Sulfhydryl light chain</fullName>
    </recommendedName>
</protein>
<dbReference type="PANTHER" id="PTHR23048">
    <property type="entry name" value="MYOSIN LIGHT CHAIN 1, 3"/>
    <property type="match status" value="1"/>
</dbReference>
<dbReference type="InterPro" id="IPR002048">
    <property type="entry name" value="EF_hand_dom"/>
</dbReference>
<keyword evidence="5" id="KW-0514">Muscle protein</keyword>
<keyword evidence="4" id="KW-0505">Motor protein</keyword>